<dbReference type="AlphaFoldDB" id="S9QIX8"/>
<proteinExistence type="inferred from homology"/>
<dbReference type="GO" id="GO:0046872">
    <property type="term" value="F:metal ion binding"/>
    <property type="evidence" value="ECO:0007669"/>
    <property type="project" value="UniProtKB-KW"/>
</dbReference>
<dbReference type="EC" id="3.5.4.4" evidence="7"/>
<keyword evidence="3" id="KW-0479">Metal-binding</keyword>
<sequence>MDEEQIAAIRALPKVELHLHLEGAAPPDFIRRLAREKSVRVDHIFRPDGSYDYGDFVHFLTVYEAATSVLKSPEDYARLTRAVLEESAASGVIYTESFLSPDFCGGGDLGAWREYLAAIREAADEAERDLGITMRGIVTCIRHFGPDRAKRAALCAAETAGDWLTGFGMAGDENRGHQKDFAWSFDMAREAELNLTTHAGEWRGAREVREAVRDLRVARIGHGVRAIEDPEVVDILVEKGIVLEVCPGSNVTLGVYPRIAAHPVDKLRRKGVKLTISTDDPPFFHTSMADEYEALAHAFGWTEEVFEDIAVTAAEAAFCDEATRAGIRKRLERP</sequence>
<evidence type="ECO:0000256" key="4">
    <source>
        <dbReference type="ARBA" id="ARBA00022801"/>
    </source>
</evidence>
<comment type="similarity">
    <text evidence="2">Belongs to the metallo-dependent hydrolases superfamily. Adenosine and AMP deaminases family.</text>
</comment>
<reference evidence="8" key="1">
    <citation type="journal article" date="2014" name="Stand. Genomic Sci.">
        <title>Genome sequence of the exopolysaccharide-producing Salipiger mucosus type strain (DSM 16094(T)), a moderately halophilic member of the Roseobacter clade.</title>
        <authorList>
            <person name="Riedel T."/>
            <person name="Spring S."/>
            <person name="Fiebig A."/>
            <person name="Petersen J."/>
            <person name="Kyrpides N.C."/>
            <person name="Goker M."/>
            <person name="Klenk H.P."/>
        </authorList>
    </citation>
    <scope>NUCLEOTIDE SEQUENCE [LARGE SCALE GENOMIC DNA]</scope>
    <source>
        <strain evidence="8">DSM 16094</strain>
    </source>
</reference>
<evidence type="ECO:0000256" key="2">
    <source>
        <dbReference type="ARBA" id="ARBA00006676"/>
    </source>
</evidence>
<dbReference type="InterPro" id="IPR032466">
    <property type="entry name" value="Metal_Hydrolase"/>
</dbReference>
<evidence type="ECO:0000313" key="8">
    <source>
        <dbReference type="Proteomes" id="UP000015347"/>
    </source>
</evidence>
<evidence type="ECO:0000256" key="1">
    <source>
        <dbReference type="ARBA" id="ARBA00001947"/>
    </source>
</evidence>
<dbReference type="eggNOG" id="COG1816">
    <property type="taxonomic scope" value="Bacteria"/>
</dbReference>
<gene>
    <name evidence="7" type="ORF">Salmuc_05705</name>
</gene>
<protein>
    <submittedName>
        <fullName evidence="7">Adenosine deaminase</fullName>
        <ecNumber evidence="7">3.5.4.4</ecNumber>
    </submittedName>
</protein>
<keyword evidence="5" id="KW-0862">Zinc</keyword>
<dbReference type="CDD" id="cd01320">
    <property type="entry name" value="ADA"/>
    <property type="match status" value="1"/>
</dbReference>
<dbReference type="OrthoDB" id="105475at2"/>
<dbReference type="Pfam" id="PF00962">
    <property type="entry name" value="A_deaminase"/>
    <property type="match status" value="1"/>
</dbReference>
<organism evidence="7 8">
    <name type="scientific">Salipiger mucosus DSM 16094</name>
    <dbReference type="NCBI Taxonomy" id="1123237"/>
    <lineage>
        <taxon>Bacteria</taxon>
        <taxon>Pseudomonadati</taxon>
        <taxon>Pseudomonadota</taxon>
        <taxon>Alphaproteobacteria</taxon>
        <taxon>Rhodobacterales</taxon>
        <taxon>Roseobacteraceae</taxon>
        <taxon>Salipiger</taxon>
    </lineage>
</organism>
<dbReference type="RefSeq" id="WP_020038406.1">
    <property type="nucleotide sequence ID" value="NZ_KE557278.1"/>
</dbReference>
<dbReference type="STRING" id="1123237.Salmuc_05705"/>
<dbReference type="InterPro" id="IPR001365">
    <property type="entry name" value="A_deaminase_dom"/>
</dbReference>
<feature type="domain" description="Adenosine deaminase" evidence="6">
    <location>
        <begin position="13"/>
        <end position="332"/>
    </location>
</feature>
<evidence type="ECO:0000313" key="7">
    <source>
        <dbReference type="EMBL" id="EPX79762.1"/>
    </source>
</evidence>
<dbReference type="InterPro" id="IPR006330">
    <property type="entry name" value="Ado/ade_deaminase"/>
</dbReference>
<dbReference type="HOGENOM" id="CLU_039228_7_1_5"/>
<dbReference type="GO" id="GO:0016814">
    <property type="term" value="F:hydrolase activity, acting on carbon-nitrogen (but not peptide) bonds, in cyclic amidines"/>
    <property type="evidence" value="ECO:0007669"/>
    <property type="project" value="UniProtKB-ARBA"/>
</dbReference>
<dbReference type="NCBIfam" id="TIGR01430">
    <property type="entry name" value="aden_deam"/>
    <property type="match status" value="1"/>
</dbReference>
<keyword evidence="4 7" id="KW-0378">Hydrolase</keyword>
<keyword evidence="8" id="KW-1185">Reference proteome</keyword>
<dbReference type="EMBL" id="APVH01000035">
    <property type="protein sequence ID" value="EPX79762.1"/>
    <property type="molecule type" value="Genomic_DNA"/>
</dbReference>
<name>S9QIX8_9RHOB</name>
<evidence type="ECO:0000259" key="6">
    <source>
        <dbReference type="Pfam" id="PF00962"/>
    </source>
</evidence>
<dbReference type="GO" id="GO:0019239">
    <property type="term" value="F:deaminase activity"/>
    <property type="evidence" value="ECO:0007669"/>
    <property type="project" value="InterPro"/>
</dbReference>
<dbReference type="NCBIfam" id="NF006848">
    <property type="entry name" value="PRK09358.1-3"/>
    <property type="match status" value="1"/>
</dbReference>
<dbReference type="Gene3D" id="3.20.20.140">
    <property type="entry name" value="Metal-dependent hydrolases"/>
    <property type="match status" value="1"/>
</dbReference>
<dbReference type="PANTHER" id="PTHR43114">
    <property type="entry name" value="ADENINE DEAMINASE"/>
    <property type="match status" value="1"/>
</dbReference>
<evidence type="ECO:0000256" key="3">
    <source>
        <dbReference type="ARBA" id="ARBA00022723"/>
    </source>
</evidence>
<dbReference type="SUPFAM" id="SSF51556">
    <property type="entry name" value="Metallo-dependent hydrolases"/>
    <property type="match status" value="1"/>
</dbReference>
<dbReference type="Proteomes" id="UP000015347">
    <property type="component" value="Unassembled WGS sequence"/>
</dbReference>
<accession>S9QIX8</accession>
<comment type="cofactor">
    <cofactor evidence="1">
        <name>Zn(2+)</name>
        <dbReference type="ChEBI" id="CHEBI:29105"/>
    </cofactor>
</comment>
<evidence type="ECO:0000256" key="5">
    <source>
        <dbReference type="ARBA" id="ARBA00022833"/>
    </source>
</evidence>
<comment type="caution">
    <text evidence="7">The sequence shown here is derived from an EMBL/GenBank/DDBJ whole genome shotgun (WGS) entry which is preliminary data.</text>
</comment>
<dbReference type="PANTHER" id="PTHR43114:SF6">
    <property type="entry name" value="ADENINE DEAMINASE"/>
    <property type="match status" value="1"/>
</dbReference>